<dbReference type="GO" id="GO:1901515">
    <property type="term" value="F:poly-beta-1,6-N-acetyl-D-glucosamine transmembrane transporter activity"/>
    <property type="evidence" value="ECO:0007669"/>
    <property type="project" value="InterPro"/>
</dbReference>
<dbReference type="Pfam" id="PF21197">
    <property type="entry name" value="PgaA_barrel"/>
    <property type="match status" value="1"/>
</dbReference>
<dbReference type="RefSeq" id="WP_274382273.1">
    <property type="nucleotide sequence ID" value="NZ_OCND01000001.1"/>
</dbReference>
<feature type="chain" id="PRO_5013013036" evidence="1">
    <location>
        <begin position="26"/>
        <end position="692"/>
    </location>
</feature>
<name>A0A286CW84_9GAMM</name>
<feature type="domain" description="PgaA membrane beta barrel" evidence="2">
    <location>
        <begin position="415"/>
        <end position="689"/>
    </location>
</feature>
<protein>
    <submittedName>
        <fullName evidence="3">Biofilm PGA synthesis protein PgaA</fullName>
    </submittedName>
</protein>
<sequence>MKNSNLWMALACALGGAFWPNPANAQSTANALASPAAHFPMEEALAEAARLREQRQWLAALAIYERLHNDHPDDDAIYRLRVLTLADMGGADRSWQLYRARPQAFSAEQRQRLEDDRLARLIVWGGLYAEDEASRLDEMKLAERLMQDYLASLTPEQRASALRPQLDRIVMLNALEKHTDAVAAYRDLQARGVAMPPYVLAKAGDSLLAAQHPEDAIAALQQAAAAMPDEFDVQVLLAYAYLESEDHPRALALLQALADANEPWPRAPGAVRGHQNWRRFEADSNHAMLMAYGNRLAHAQQKLESLAAIAPNNAGLQSRLGSVFIQRGWPQRALERQRMAMTLDPRSIEARIGATEALLALDRVDQARPLHDELLAQFPDNPHVRRLDRYWDAHLGWRGRAWAAGGRSDGEGNGDSASPLGNRDGEYGVYVETPLLADRWRLTAQASDAWADFQGERVHGRYTGVGVLYAYDRLNLEAQVSRPDDDYLDGTSFGLRAGWRFSDTLRASAAAFHADPQASLQARRSGIGADSWQAGLEWTPSELGQLGGAYKQSNYDDGNRRRELRVYGQRRVLTRPHLLVDLLGDGYASRGSRDDAPYFNPGRDHALNVGARIDHMTWRRYERHLRQRLEVTAGPYWQQGYGSAWVPRASYRHEWRFGVGKVLDYGISWSRPVYDGQREERLGFDIEYRWGE</sequence>
<keyword evidence="1" id="KW-0732">Signal</keyword>
<dbReference type="EMBL" id="OCND01000001">
    <property type="protein sequence ID" value="SOD50658.1"/>
    <property type="molecule type" value="Genomic_DNA"/>
</dbReference>
<dbReference type="AlphaFoldDB" id="A0A286CW84"/>
<proteinExistence type="predicted"/>
<keyword evidence="4" id="KW-1185">Reference proteome</keyword>
<gene>
    <name evidence="3" type="ORF">SAMN06296416_101244</name>
</gene>
<dbReference type="Pfam" id="PF14559">
    <property type="entry name" value="TPR_19"/>
    <property type="match status" value="2"/>
</dbReference>
<evidence type="ECO:0000313" key="3">
    <source>
        <dbReference type="EMBL" id="SOD50658.1"/>
    </source>
</evidence>
<dbReference type="Gene3D" id="1.25.40.10">
    <property type="entry name" value="Tetratricopeptide repeat domain"/>
    <property type="match status" value="2"/>
</dbReference>
<reference evidence="3 4" key="1">
    <citation type="submission" date="2017-09" db="EMBL/GenBank/DDBJ databases">
        <authorList>
            <person name="Ehlers B."/>
            <person name="Leendertz F.H."/>
        </authorList>
    </citation>
    <scope>NUCLEOTIDE SEQUENCE [LARGE SCALE GENOMIC DNA]</scope>
    <source>
        <strain evidence="3 4">CGMCC 1.10978</strain>
    </source>
</reference>
<evidence type="ECO:0000313" key="4">
    <source>
        <dbReference type="Proteomes" id="UP000219374"/>
    </source>
</evidence>
<dbReference type="SUPFAM" id="SSF48452">
    <property type="entry name" value="TPR-like"/>
    <property type="match status" value="1"/>
</dbReference>
<evidence type="ECO:0000256" key="1">
    <source>
        <dbReference type="SAM" id="SignalP"/>
    </source>
</evidence>
<dbReference type="Proteomes" id="UP000219374">
    <property type="component" value="Unassembled WGS sequence"/>
</dbReference>
<organism evidence="3 4">
    <name type="scientific">Pseudoxanthomonas wuyuanensis</name>
    <dbReference type="NCBI Taxonomy" id="1073196"/>
    <lineage>
        <taxon>Bacteria</taxon>
        <taxon>Pseudomonadati</taxon>
        <taxon>Pseudomonadota</taxon>
        <taxon>Gammaproteobacteria</taxon>
        <taxon>Lysobacterales</taxon>
        <taxon>Lysobacteraceae</taxon>
        <taxon>Pseudoxanthomonas</taxon>
    </lineage>
</organism>
<dbReference type="InterPro" id="IPR049003">
    <property type="entry name" value="PgaA_barrel"/>
</dbReference>
<dbReference type="InterPro" id="IPR023870">
    <property type="entry name" value="PGA_export_porin_PgaA"/>
</dbReference>
<accession>A0A286CW84</accession>
<evidence type="ECO:0000259" key="2">
    <source>
        <dbReference type="Pfam" id="PF21197"/>
    </source>
</evidence>
<dbReference type="NCBIfam" id="TIGR03939">
    <property type="entry name" value="PGA_TPR_OMP"/>
    <property type="match status" value="1"/>
</dbReference>
<dbReference type="SUPFAM" id="SSF56935">
    <property type="entry name" value="Porins"/>
    <property type="match status" value="1"/>
</dbReference>
<dbReference type="InterPro" id="IPR011990">
    <property type="entry name" value="TPR-like_helical_dom_sf"/>
</dbReference>
<feature type="signal peptide" evidence="1">
    <location>
        <begin position="1"/>
        <end position="25"/>
    </location>
</feature>